<proteinExistence type="predicted"/>
<reference evidence="1" key="1">
    <citation type="submission" date="2022-08" db="EMBL/GenBank/DDBJ databases">
        <title>Novel Bdellovibrio Species Isolated from Svalbard: Designation Bdellovibrio svalbardensis.</title>
        <authorList>
            <person name="Mitchell R.J."/>
            <person name="Choi S.Y."/>
        </authorList>
    </citation>
    <scope>NUCLEOTIDE SEQUENCE</scope>
    <source>
        <strain evidence="1">PAP01</strain>
    </source>
</reference>
<dbReference type="InterPro" id="IPR036770">
    <property type="entry name" value="Ankyrin_rpt-contain_sf"/>
</dbReference>
<keyword evidence="2" id="KW-1185">Reference proteome</keyword>
<accession>A0ABT6DI08</accession>
<dbReference type="RefSeq" id="WP_277577349.1">
    <property type="nucleotide sequence ID" value="NZ_JANRMI010000002.1"/>
</dbReference>
<dbReference type="SUPFAM" id="SSF48403">
    <property type="entry name" value="Ankyrin repeat"/>
    <property type="match status" value="1"/>
</dbReference>
<evidence type="ECO:0000313" key="2">
    <source>
        <dbReference type="Proteomes" id="UP001152321"/>
    </source>
</evidence>
<sequence>MQKIVSFIITFLILSGCTFRKDIDSNQTKKSVILNETSDLPLLTSEQNDLFDIVEFGKEAELELFLNQHPNLNLNFLNKNGKSPLQIAVSRTTDHHFDILIKYGASLFWDLENTKNSDINNLLTARYRLNLSKLKETDTLIGHAYAYDSFFSYKANPTPLELVYEKIFKEIVLALEKNDLLSIQKIQKKNIISCNLLSAMFIESFQFPSAGTKVSTAESTAYEFLKLAHCAPSSNSGFSRIIYNFEWLRLLIADSDQTHILDFILDRFPTTSLNIEDNYVGKLWVKVNPEKVFTDYRKPLPETLNKFLENHRDKIVQSQEEYLYNGGYHQESIAVTTDDCFIFSMVYGRTDRPYDCPSASSFEPRKKDDY</sequence>
<evidence type="ECO:0000313" key="1">
    <source>
        <dbReference type="EMBL" id="MDG0815870.1"/>
    </source>
</evidence>
<comment type="caution">
    <text evidence="1">The sequence shown here is derived from an EMBL/GenBank/DDBJ whole genome shotgun (WGS) entry which is preliminary data.</text>
</comment>
<evidence type="ECO:0008006" key="3">
    <source>
        <dbReference type="Google" id="ProtNLM"/>
    </source>
</evidence>
<gene>
    <name evidence="1" type="ORF">NWE73_05825</name>
</gene>
<dbReference type="Proteomes" id="UP001152321">
    <property type="component" value="Unassembled WGS sequence"/>
</dbReference>
<dbReference type="PROSITE" id="PS51257">
    <property type="entry name" value="PROKAR_LIPOPROTEIN"/>
    <property type="match status" value="1"/>
</dbReference>
<organism evidence="1 2">
    <name type="scientific">Bdellovibrio svalbardensis</name>
    <dbReference type="NCBI Taxonomy" id="2972972"/>
    <lineage>
        <taxon>Bacteria</taxon>
        <taxon>Pseudomonadati</taxon>
        <taxon>Bdellovibrionota</taxon>
        <taxon>Bdellovibrionia</taxon>
        <taxon>Bdellovibrionales</taxon>
        <taxon>Pseudobdellovibrionaceae</taxon>
        <taxon>Bdellovibrio</taxon>
    </lineage>
</organism>
<dbReference type="Gene3D" id="1.25.40.20">
    <property type="entry name" value="Ankyrin repeat-containing domain"/>
    <property type="match status" value="1"/>
</dbReference>
<protein>
    <recommendedName>
        <fullName evidence="3">Ankyrin repeat domain-containing protein</fullName>
    </recommendedName>
</protein>
<name>A0ABT6DI08_9BACT</name>
<dbReference type="EMBL" id="JANRMI010000002">
    <property type="protein sequence ID" value="MDG0815870.1"/>
    <property type="molecule type" value="Genomic_DNA"/>
</dbReference>